<evidence type="ECO:0000313" key="3">
    <source>
        <dbReference type="Proteomes" id="UP000515406"/>
    </source>
</evidence>
<dbReference type="Proteomes" id="UP001187425">
    <property type="component" value="Unassembled WGS sequence"/>
</dbReference>
<dbReference type="Proteomes" id="UP000515406">
    <property type="component" value="Chromosome"/>
</dbReference>
<sequence>MAKEILRGPFDDGEDPAMDATIGEVPLVPTELAYIWGYEAAVGALTAVARQVAHGGEQPCPGTDVMVDAIVYPQIFCARHYVELSLKRMIRRVGEIGRAKITAPGTHDLSRLFDNLMDRVRQSAPDLMPHMEKMRPMVCELSKADVDGDAFRYAATKGDVEHSGMPRQVNLDAFQSWFDENRVYVNDALFLIGFELDEMDIGGATKFYKRHELVDLADRLPQRTAWNKQILEDFHRQEMEAKPELSWRQFQMALSNIQSKAWLSIRLGVEIPLSEVSSDLFERLTLERGASISPVEWGALYWIYKVGVGVDPEDYFSGMALARETAARFEKLQEQEHIRRSTMSAAELEVDDYKRFDDGGRTFDCSGMGCYSSEGMIRDNLPSRAYIICRGLDRLGQPTLLYAFQRACDFAGIGWAVPSSKGKGRLF</sequence>
<dbReference type="EMBL" id="JAWMQI010000030">
    <property type="protein sequence ID" value="MDV7248732.1"/>
    <property type="molecule type" value="Genomic_DNA"/>
</dbReference>
<reference evidence="2 4" key="2">
    <citation type="submission" date="2023-10" db="EMBL/GenBank/DDBJ databases">
        <title>A new tool for lettuce pathogen research.</title>
        <authorList>
            <person name="Horton K.N."/>
            <person name="Cseke L.J."/>
            <person name="Badiwe M."/>
            <person name="Tesfaye D."/>
            <person name="Klein A."/>
            <person name="Su J."/>
            <person name="Potnis N."/>
            <person name="Gassmann W."/>
        </authorList>
    </citation>
    <scope>NUCLEOTIDE SEQUENCE [LARGE SCALE GENOMIC DNA]</scope>
    <source>
        <strain evidence="2 4">JSKH1901</strain>
    </source>
</reference>
<evidence type="ECO:0000313" key="1">
    <source>
        <dbReference type="EMBL" id="CAD0331299.1"/>
    </source>
</evidence>
<dbReference type="AlphaFoldDB" id="A0A6V7DBH2"/>
<proteinExistence type="predicted"/>
<dbReference type="EMBL" id="LR828257">
    <property type="protein sequence ID" value="CAD0331290.1"/>
    <property type="molecule type" value="Genomic_DNA"/>
</dbReference>
<name>A0A6V7DBH2_9XANT</name>
<evidence type="ECO:0000313" key="2">
    <source>
        <dbReference type="EMBL" id="MDV7248732.1"/>
    </source>
</evidence>
<accession>A0A6V7DBH2</accession>
<protein>
    <submittedName>
        <fullName evidence="1">Uncharacterized protein</fullName>
    </submittedName>
</protein>
<reference evidence="1 3" key="1">
    <citation type="submission" date="2020-07" db="EMBL/GenBank/DDBJ databases">
        <authorList>
            <person name="Pothier F. J."/>
        </authorList>
    </citation>
    <scope>NUCLEOTIDE SEQUENCE [LARGE SCALE GENOMIC DNA]</scope>
    <source>
        <strain evidence="1 3">CFBP 498</strain>
    </source>
</reference>
<dbReference type="RefSeq" id="WP_180313942.1">
    <property type="nucleotide sequence ID" value="NZ_JAJTZF010000069.1"/>
</dbReference>
<gene>
    <name evidence="1" type="ORF">CFBP498_21990</name>
    <name evidence="2" type="ORF">R4K57_09985</name>
</gene>
<dbReference type="EMBL" id="LR828257">
    <property type="protein sequence ID" value="CAD0331299.1"/>
    <property type="molecule type" value="Genomic_DNA"/>
</dbReference>
<keyword evidence="3" id="KW-1185">Reference proteome</keyword>
<organism evidence="1 3">
    <name type="scientific">Xanthomonas hortorum pv. vitians</name>
    <dbReference type="NCBI Taxonomy" id="83224"/>
    <lineage>
        <taxon>Bacteria</taxon>
        <taxon>Pseudomonadati</taxon>
        <taxon>Pseudomonadota</taxon>
        <taxon>Gammaproteobacteria</taxon>
        <taxon>Lysobacterales</taxon>
        <taxon>Lysobacteraceae</taxon>
        <taxon>Xanthomonas</taxon>
    </lineage>
</organism>
<evidence type="ECO:0000313" key="4">
    <source>
        <dbReference type="Proteomes" id="UP001187425"/>
    </source>
</evidence>